<dbReference type="Proteomes" id="UP001499854">
    <property type="component" value="Unassembled WGS sequence"/>
</dbReference>
<organism evidence="1 2">
    <name type="scientific">Catenulispora subtropica</name>
    <dbReference type="NCBI Taxonomy" id="450798"/>
    <lineage>
        <taxon>Bacteria</taxon>
        <taxon>Bacillati</taxon>
        <taxon>Actinomycetota</taxon>
        <taxon>Actinomycetes</taxon>
        <taxon>Catenulisporales</taxon>
        <taxon>Catenulisporaceae</taxon>
        <taxon>Catenulispora</taxon>
    </lineage>
</organism>
<comment type="caution">
    <text evidence="1">The sequence shown here is derived from an EMBL/GenBank/DDBJ whole genome shotgun (WGS) entry which is preliminary data.</text>
</comment>
<name>A0ABN2T6I8_9ACTN</name>
<evidence type="ECO:0000313" key="2">
    <source>
        <dbReference type="Proteomes" id="UP001499854"/>
    </source>
</evidence>
<protein>
    <submittedName>
        <fullName evidence="1">Uncharacterized protein</fullName>
    </submittedName>
</protein>
<reference evidence="1 2" key="1">
    <citation type="journal article" date="2019" name="Int. J. Syst. Evol. Microbiol.">
        <title>The Global Catalogue of Microorganisms (GCM) 10K type strain sequencing project: providing services to taxonomists for standard genome sequencing and annotation.</title>
        <authorList>
            <consortium name="The Broad Institute Genomics Platform"/>
            <consortium name="The Broad Institute Genome Sequencing Center for Infectious Disease"/>
            <person name="Wu L."/>
            <person name="Ma J."/>
        </authorList>
    </citation>
    <scope>NUCLEOTIDE SEQUENCE [LARGE SCALE GENOMIC DNA]</scope>
    <source>
        <strain evidence="1 2">JCM 16013</strain>
    </source>
</reference>
<sequence length="76" mass="8216">MLGLIAAAPWSDGLVLRGSMLMTAWCGPAAREPADLDFIVVDEGRPVDALDPYPYVEVEFAQQWPEVARSGRRGGA</sequence>
<evidence type="ECO:0000313" key="1">
    <source>
        <dbReference type="EMBL" id="GAA2000091.1"/>
    </source>
</evidence>
<gene>
    <name evidence="1" type="ORF">GCM10009838_76940</name>
</gene>
<keyword evidence="2" id="KW-1185">Reference proteome</keyword>
<dbReference type="EMBL" id="BAAAQM010000067">
    <property type="protein sequence ID" value="GAA2000091.1"/>
    <property type="molecule type" value="Genomic_DNA"/>
</dbReference>
<accession>A0ABN2T6I8</accession>
<proteinExistence type="predicted"/>